<keyword evidence="3" id="KW-0614">Plasmid</keyword>
<proteinExistence type="predicted"/>
<keyword evidence="2" id="KW-0732">Signal</keyword>
<feature type="signal peptide" evidence="2">
    <location>
        <begin position="1"/>
        <end position="23"/>
    </location>
</feature>
<feature type="transmembrane region" description="Helical" evidence="1">
    <location>
        <begin position="520"/>
        <end position="543"/>
    </location>
</feature>
<reference evidence="3" key="1">
    <citation type="journal article" date="2019" name="Genome Biol. Evol.">
        <title>Toxin and genome evolution in a Drosophila defensive symbiosis.</title>
        <authorList>
            <person name="Ballinger M.J."/>
            <person name="Gawryluk R.M."/>
            <person name="Perlman S.J."/>
        </authorList>
    </citation>
    <scope>NUCLEOTIDE SEQUENCE [LARGE SCALE GENOMIC DNA]</scope>
    <source>
        <strain evidence="3">SNeo</strain>
        <plasmid evidence="3">psNeo</plasmid>
    </source>
</reference>
<sequence>MKKLLSILTISTLTVSVPAPLLANTVQTRVKRDVGTTEKDITDGLQIQMSNIKDLNLNWKIISGTFNQEFNVRNNKWYIMSARKPKTTDDFIIIKFKNNDIDKPFGNVWNNSVALDNKWYSVTELFRWEGVLEPITLPLIDVKTGKVVNWNDITPFQKGINFSIGDDKNGYWIKPYQLVTNGQVKVKIANTDIETVKVNCDIMPSPDKNWDFDLPVDSTTVENKDYNIEIAFKLDGKSYVGQIIVSSLISQPSINVKKNTSMFGNVASYVYQVPTNDKVGGFTLTSNLYYSDTEVKVSLNKPTGSTVQSAVIYGLNENWQKNGQKLNINSDVSLNATMLNSYQGRFLVETKDSAGNSSFYYIALNKDNLTPNFWDTDQGQQFYEWASLNGYNESIKKLNATELNKIINESKNWQQLASDSQFATVVADWLKTNGKLFSKEPLTKEQVVEQLKKQIPSDIKIPAVNTSNYDVNKVSFQLNQTEFSPNDKVNIIVKYSNVTAEKFTLQIKDSNAPDNKKGGLTGLAIVGIAVGSLLALVLLGWLFKRFVINPFILKPIRDKKEKAFVAKTEKDIAQMKKDDEEWEAKQRGDK</sequence>
<keyword evidence="1" id="KW-0812">Transmembrane</keyword>
<gene>
    <name evidence="3" type="ORF">D6D54_08350</name>
</gene>
<comment type="caution">
    <text evidence="3">The sequence shown here is derived from an EMBL/GenBank/DDBJ whole genome shotgun (WGS) entry which is preliminary data.</text>
</comment>
<organism evidence="3">
    <name type="scientific">Spiroplasma poulsonii</name>
    <dbReference type="NCBI Taxonomy" id="2138"/>
    <lineage>
        <taxon>Bacteria</taxon>
        <taxon>Bacillati</taxon>
        <taxon>Mycoplasmatota</taxon>
        <taxon>Mollicutes</taxon>
        <taxon>Entomoplasmatales</taxon>
        <taxon>Spiroplasmataceae</taxon>
        <taxon>Spiroplasma</taxon>
    </lineage>
</organism>
<dbReference type="EMBL" id="RAHC01000018">
    <property type="protein sequence ID" value="RUP75561.1"/>
    <property type="molecule type" value="Genomic_DNA"/>
</dbReference>
<name>A0A433EMU9_9MOLU</name>
<dbReference type="RefSeq" id="WP_127092267.1">
    <property type="nucleotide sequence ID" value="NZ_CM012290.1"/>
</dbReference>
<evidence type="ECO:0000256" key="2">
    <source>
        <dbReference type="SAM" id="SignalP"/>
    </source>
</evidence>
<dbReference type="AlphaFoldDB" id="A0A433EMU9"/>
<keyword evidence="1" id="KW-0472">Membrane</keyword>
<evidence type="ECO:0000313" key="3">
    <source>
        <dbReference type="EMBL" id="RUP75561.1"/>
    </source>
</evidence>
<keyword evidence="1" id="KW-1133">Transmembrane helix</keyword>
<dbReference type="Proteomes" id="UP000274545">
    <property type="component" value="Plasmid psNeo"/>
</dbReference>
<geneLocation type="plasmid" evidence="3">
    <name>psNeo</name>
</geneLocation>
<accession>A0A433EMU9</accession>
<feature type="chain" id="PRO_5019398282" evidence="2">
    <location>
        <begin position="24"/>
        <end position="590"/>
    </location>
</feature>
<protein>
    <submittedName>
        <fullName evidence="3">Uncharacterized protein</fullName>
    </submittedName>
</protein>
<evidence type="ECO:0000256" key="1">
    <source>
        <dbReference type="SAM" id="Phobius"/>
    </source>
</evidence>